<evidence type="ECO:0000256" key="1">
    <source>
        <dbReference type="ARBA" id="ARBA00022679"/>
    </source>
</evidence>
<evidence type="ECO:0000313" key="5">
    <source>
        <dbReference type="Proteomes" id="UP000509750"/>
    </source>
</evidence>
<organism evidence="4 5">
    <name type="scientific">Halorarum halophilum</name>
    <dbReference type="NCBI Taxonomy" id="2743090"/>
    <lineage>
        <taxon>Archaea</taxon>
        <taxon>Methanobacteriati</taxon>
        <taxon>Methanobacteriota</taxon>
        <taxon>Stenosarchaea group</taxon>
        <taxon>Halobacteria</taxon>
        <taxon>Halobacteriales</taxon>
        <taxon>Haloferacaceae</taxon>
        <taxon>Halorarum</taxon>
    </lineage>
</organism>
<keyword evidence="1 4" id="KW-0808">Transferase</keyword>
<dbReference type="GO" id="GO:0016747">
    <property type="term" value="F:acyltransferase activity, transferring groups other than amino-acyl groups"/>
    <property type="evidence" value="ECO:0007669"/>
    <property type="project" value="InterPro"/>
</dbReference>
<evidence type="ECO:0000313" key="4">
    <source>
        <dbReference type="EMBL" id="QLG28430.1"/>
    </source>
</evidence>
<name>A0A7D5GGH9_9EURY</name>
<dbReference type="AlphaFoldDB" id="A0A7D5GGH9"/>
<dbReference type="OrthoDB" id="125295at2157"/>
<dbReference type="InterPro" id="IPR000182">
    <property type="entry name" value="GNAT_dom"/>
</dbReference>
<dbReference type="InterPro" id="IPR050832">
    <property type="entry name" value="Bact_Acetyltransf"/>
</dbReference>
<dbReference type="PANTHER" id="PTHR43877">
    <property type="entry name" value="AMINOALKYLPHOSPHONATE N-ACETYLTRANSFERASE-RELATED-RELATED"/>
    <property type="match status" value="1"/>
</dbReference>
<dbReference type="Pfam" id="PF00583">
    <property type="entry name" value="Acetyltransf_1"/>
    <property type="match status" value="1"/>
</dbReference>
<accession>A0A7D5GGH9</accession>
<dbReference type="PROSITE" id="PS51186">
    <property type="entry name" value="GNAT"/>
    <property type="match status" value="1"/>
</dbReference>
<dbReference type="Proteomes" id="UP000509750">
    <property type="component" value="Chromosome"/>
</dbReference>
<dbReference type="KEGG" id="halg:HUG10_13120"/>
<evidence type="ECO:0000259" key="3">
    <source>
        <dbReference type="PROSITE" id="PS51186"/>
    </source>
</evidence>
<sequence length="176" mass="19895">MWIRLATPNDVGGIQAVARDSWESDYPFLSRESLQQGIHEWYTDDRIRRALSDPLTLLLVAEEDGRVVGFSHAWANFRQRAGNILRMYVHPGYRGRGIGRALYDESAATLAAEGIVSLQAETLAENPLGNEFYRGLGFVKTGEQWTNVGGNWLLENTYAREGIGREPDERRRIASR</sequence>
<reference evidence="4 5" key="1">
    <citation type="submission" date="2020-07" db="EMBL/GenBank/DDBJ databases">
        <title>Gai3-2, isolated from salt lake.</title>
        <authorList>
            <person name="Cui H."/>
            <person name="Shi X."/>
        </authorList>
    </citation>
    <scope>NUCLEOTIDE SEQUENCE [LARGE SCALE GENOMIC DNA]</scope>
    <source>
        <strain evidence="4 5">Gai3-2</strain>
    </source>
</reference>
<dbReference type="EMBL" id="CP058529">
    <property type="protein sequence ID" value="QLG28430.1"/>
    <property type="molecule type" value="Genomic_DNA"/>
</dbReference>
<keyword evidence="5" id="KW-1185">Reference proteome</keyword>
<dbReference type="RefSeq" id="WP_179170005.1">
    <property type="nucleotide sequence ID" value="NZ_CP058529.1"/>
</dbReference>
<gene>
    <name evidence="4" type="ORF">HUG10_13120</name>
</gene>
<protein>
    <submittedName>
        <fullName evidence="4">GNAT family N-acetyltransferase</fullName>
    </submittedName>
</protein>
<dbReference type="CDD" id="cd04301">
    <property type="entry name" value="NAT_SF"/>
    <property type="match status" value="1"/>
</dbReference>
<dbReference type="InterPro" id="IPR016181">
    <property type="entry name" value="Acyl_CoA_acyltransferase"/>
</dbReference>
<dbReference type="Gene3D" id="3.40.630.30">
    <property type="match status" value="1"/>
</dbReference>
<feature type="domain" description="N-acetyltransferase" evidence="3">
    <location>
        <begin position="1"/>
        <end position="160"/>
    </location>
</feature>
<proteinExistence type="predicted"/>
<keyword evidence="2" id="KW-0012">Acyltransferase</keyword>
<dbReference type="SUPFAM" id="SSF55729">
    <property type="entry name" value="Acyl-CoA N-acyltransferases (Nat)"/>
    <property type="match status" value="1"/>
</dbReference>
<dbReference type="GeneID" id="56029791"/>
<evidence type="ECO:0000256" key="2">
    <source>
        <dbReference type="ARBA" id="ARBA00023315"/>
    </source>
</evidence>